<dbReference type="SUPFAM" id="SSF51569">
    <property type="entry name" value="Aldolase"/>
    <property type="match status" value="1"/>
</dbReference>
<keyword evidence="3" id="KW-0862">Zinc</keyword>
<feature type="binding site" evidence="3">
    <location>
        <position position="84"/>
    </location>
    <ligand>
        <name>Zn(2+)</name>
        <dbReference type="ChEBI" id="CHEBI:29105"/>
        <label>1</label>
        <note>catalytic</note>
    </ligand>
</feature>
<dbReference type="InterPro" id="IPR050246">
    <property type="entry name" value="Class_II_FBP_aldolase"/>
</dbReference>
<dbReference type="Gene3D" id="3.20.20.70">
    <property type="entry name" value="Aldolase class I"/>
    <property type="match status" value="1"/>
</dbReference>
<feature type="binding site" evidence="2">
    <location>
        <begin position="215"/>
        <end position="217"/>
    </location>
    <ligand>
        <name>dihydroxyacetone phosphate</name>
        <dbReference type="ChEBI" id="CHEBI:57642"/>
    </ligand>
</feature>
<dbReference type="PIRSF" id="PIRSF001359">
    <property type="entry name" value="F_bP_aldolase_II"/>
    <property type="match status" value="1"/>
</dbReference>
<dbReference type="NCBIfam" id="TIGR00167">
    <property type="entry name" value="cbbA"/>
    <property type="match status" value="1"/>
</dbReference>
<proteinExistence type="predicted"/>
<feature type="binding site" evidence="3">
    <location>
        <position position="214"/>
    </location>
    <ligand>
        <name>Zn(2+)</name>
        <dbReference type="ChEBI" id="CHEBI:29105"/>
        <label>1</label>
        <note>catalytic</note>
    </ligand>
</feature>
<dbReference type="RefSeq" id="WP_117889694.1">
    <property type="nucleotide sequence ID" value="NZ_BHGK01000001.1"/>
</dbReference>
<dbReference type="PANTHER" id="PTHR30304">
    <property type="entry name" value="D-TAGATOSE-1,6-BISPHOSPHATE ALDOLASE"/>
    <property type="match status" value="1"/>
</dbReference>
<comment type="caution">
    <text evidence="4">The sequence shown here is derived from an EMBL/GenBank/DDBJ whole genome shotgun (WGS) entry which is preliminary data.</text>
</comment>
<dbReference type="InterPro" id="IPR013785">
    <property type="entry name" value="Aldolase_TIM"/>
</dbReference>
<sequence>MLVTTKDLLERAEAKNQAVGYFNITGLETLQAVISAAEKLKEPIGVQFAQVHEEVGMIDLDVIGPIMVEMAEKASVPIAVHLDHGVDLSILKKALDMGFTSIMYDGSDLPFDENVANTKIAVHMAEEYGASVEAEIGMMSGLTLDESKTVNDRGMDRSMFTDPQLAKKFVELTGVDCLACAFGTVHGMYHSAPNLDFELVKELKETIGVPIVMHGGSGVSAEDYQKVIEAGVRKVNYYTYMAIAGGEAAKAAIPELGDNVQFHDLATAARAAMEEHASEAIRIMQHND</sequence>
<name>A0A391P0B6_9FIRM</name>
<dbReference type="GO" id="GO:0008270">
    <property type="term" value="F:zinc ion binding"/>
    <property type="evidence" value="ECO:0007669"/>
    <property type="project" value="InterPro"/>
</dbReference>
<accession>A0A391P0B6</accession>
<feature type="binding site" evidence="3">
    <location>
        <position position="186"/>
    </location>
    <ligand>
        <name>Zn(2+)</name>
        <dbReference type="ChEBI" id="CHEBI:29105"/>
        <label>1</label>
        <note>catalytic</note>
    </ligand>
</feature>
<dbReference type="EMBL" id="BHGK01000001">
    <property type="protein sequence ID" value="GCA67011.1"/>
    <property type="molecule type" value="Genomic_DNA"/>
</dbReference>
<feature type="binding site" evidence="3">
    <location>
        <position position="135"/>
    </location>
    <ligand>
        <name>Zn(2+)</name>
        <dbReference type="ChEBI" id="CHEBI:29105"/>
        <label>2</label>
    </ligand>
</feature>
<dbReference type="GO" id="GO:0016832">
    <property type="term" value="F:aldehyde-lyase activity"/>
    <property type="evidence" value="ECO:0007669"/>
    <property type="project" value="InterPro"/>
</dbReference>
<dbReference type="InterPro" id="IPR000771">
    <property type="entry name" value="FBA_II"/>
</dbReference>
<evidence type="ECO:0000256" key="3">
    <source>
        <dbReference type="PIRSR" id="PIRSR001359-3"/>
    </source>
</evidence>
<evidence type="ECO:0000256" key="2">
    <source>
        <dbReference type="PIRSR" id="PIRSR001359-2"/>
    </source>
</evidence>
<dbReference type="Proteomes" id="UP000265643">
    <property type="component" value="Unassembled WGS sequence"/>
</dbReference>
<dbReference type="AlphaFoldDB" id="A0A391P0B6"/>
<feature type="binding site" evidence="2">
    <location>
        <position position="187"/>
    </location>
    <ligand>
        <name>dihydroxyacetone phosphate</name>
        <dbReference type="ChEBI" id="CHEBI:57642"/>
    </ligand>
</feature>
<keyword evidence="3" id="KW-0479">Metal-binding</keyword>
<evidence type="ECO:0000313" key="4">
    <source>
        <dbReference type="EMBL" id="GCA67011.1"/>
    </source>
</evidence>
<feature type="binding site" evidence="3">
    <location>
        <position position="105"/>
    </location>
    <ligand>
        <name>Zn(2+)</name>
        <dbReference type="ChEBI" id="CHEBI:29105"/>
        <label>2</label>
    </ligand>
</feature>
<evidence type="ECO:0000313" key="5">
    <source>
        <dbReference type="Proteomes" id="UP000265643"/>
    </source>
</evidence>
<feature type="active site" description="Proton donor" evidence="1">
    <location>
        <position position="83"/>
    </location>
</feature>
<dbReference type="Pfam" id="PF01116">
    <property type="entry name" value="F_bP_aldolase"/>
    <property type="match status" value="1"/>
</dbReference>
<protein>
    <submittedName>
        <fullName evidence="4">Fructose-bisphosphate aldolase</fullName>
    </submittedName>
</protein>
<organism evidence="4 5">
    <name type="scientific">Mediterraneibacter butyricigenes</name>
    <dbReference type="NCBI Taxonomy" id="2316025"/>
    <lineage>
        <taxon>Bacteria</taxon>
        <taxon>Bacillati</taxon>
        <taxon>Bacillota</taxon>
        <taxon>Clostridia</taxon>
        <taxon>Lachnospirales</taxon>
        <taxon>Lachnospiraceae</taxon>
        <taxon>Mediterraneibacter</taxon>
    </lineage>
</organism>
<dbReference type="CDD" id="cd00947">
    <property type="entry name" value="TBP_aldolase_IIB"/>
    <property type="match status" value="1"/>
</dbReference>
<keyword evidence="5" id="KW-1185">Reference proteome</keyword>
<dbReference type="PANTHER" id="PTHR30304:SF0">
    <property type="entry name" value="D-TAGATOSE-1,6-BISPHOSPHATE ALDOLASE SUBUNIT GATY-RELATED"/>
    <property type="match status" value="1"/>
</dbReference>
<comment type="cofactor">
    <cofactor evidence="3">
        <name>Zn(2+)</name>
        <dbReference type="ChEBI" id="CHEBI:29105"/>
    </cofactor>
    <text evidence="3">Binds 2 Zn(2+) ions per subunit. One is catalytic and the other provides a structural contribution.</text>
</comment>
<gene>
    <name evidence="4" type="primary">fbaA_2</name>
    <name evidence="4" type="ORF">KGMB01110_14470</name>
</gene>
<reference evidence="5" key="1">
    <citation type="submission" date="2018-09" db="EMBL/GenBank/DDBJ databases">
        <title>Draft Genome Sequence of Mediterraneibacter sp. KCTC 15684.</title>
        <authorList>
            <person name="Kim J.S."/>
            <person name="Han K.I."/>
            <person name="Suh M.K."/>
            <person name="Lee K.C."/>
            <person name="Eom M.K."/>
            <person name="Lee J.H."/>
            <person name="Park S.H."/>
            <person name="Kang S.W."/>
            <person name="Park J.E."/>
            <person name="Oh B.S."/>
            <person name="Yu S.Y."/>
            <person name="Choi S.H."/>
            <person name="Lee D.H."/>
            <person name="Yoon H."/>
            <person name="Kim B."/>
            <person name="Yang S.J."/>
            <person name="Lee J.S."/>
        </authorList>
    </citation>
    <scope>NUCLEOTIDE SEQUENCE [LARGE SCALE GENOMIC DNA]</scope>
    <source>
        <strain evidence="5">KCTC 15684</strain>
    </source>
</reference>
<evidence type="ECO:0000256" key="1">
    <source>
        <dbReference type="PIRSR" id="PIRSR001359-1"/>
    </source>
</evidence>
<feature type="binding site" evidence="2">
    <location>
        <begin position="236"/>
        <end position="239"/>
    </location>
    <ligand>
        <name>dihydroxyacetone phosphate</name>
        <dbReference type="ChEBI" id="CHEBI:57642"/>
    </ligand>
</feature>
<dbReference type="GO" id="GO:0005975">
    <property type="term" value="P:carbohydrate metabolic process"/>
    <property type="evidence" value="ECO:0007669"/>
    <property type="project" value="InterPro"/>
</dbReference>